<name>W1YCP5_9ZZZZ</name>
<organism evidence="2">
    <name type="scientific">human gut metagenome</name>
    <dbReference type="NCBI Taxonomy" id="408170"/>
    <lineage>
        <taxon>unclassified sequences</taxon>
        <taxon>metagenomes</taxon>
        <taxon>organismal metagenomes</taxon>
    </lineage>
</organism>
<dbReference type="AlphaFoldDB" id="W1YCP5"/>
<feature type="non-terminal residue" evidence="2">
    <location>
        <position position="1"/>
    </location>
</feature>
<proteinExistence type="predicted"/>
<dbReference type="Pfam" id="PF17770">
    <property type="entry name" value="RNase_J_C"/>
    <property type="match status" value="1"/>
</dbReference>
<protein>
    <submittedName>
        <fullName evidence="2">Beta-lactamase protein</fullName>
    </submittedName>
</protein>
<comment type="caution">
    <text evidence="2">The sequence shown here is derived from an EMBL/GenBank/DDBJ whole genome shotgun (WGS) entry which is preliminary data.</text>
</comment>
<dbReference type="EMBL" id="AZMM01005792">
    <property type="protein sequence ID" value="ETJ40308.1"/>
    <property type="molecule type" value="Genomic_DNA"/>
</dbReference>
<dbReference type="Gene3D" id="3.10.20.580">
    <property type="match status" value="1"/>
</dbReference>
<accession>W1YCP5</accession>
<sequence length="68" mass="8169">SRGFVYVRDAEELMIAAEHRVDQVLEECEMQRIKDWTTIKQNVRDALGKFFYDKTRRRPMILPIIQDV</sequence>
<evidence type="ECO:0000259" key="1">
    <source>
        <dbReference type="Pfam" id="PF17770"/>
    </source>
</evidence>
<feature type="domain" description="Ribonuclease J C-terminal" evidence="1">
    <location>
        <begin position="1"/>
        <end position="68"/>
    </location>
</feature>
<reference evidence="2" key="1">
    <citation type="submission" date="2013-12" db="EMBL/GenBank/DDBJ databases">
        <title>A Varibaculum cambriense genome reconstructed from a premature infant gut community with otherwise low bacterial novelty that shifts toward anaerobic metabolism during the third week of life.</title>
        <authorList>
            <person name="Brown C.T."/>
            <person name="Sharon I."/>
            <person name="Thomas B.C."/>
            <person name="Castelle C.J."/>
            <person name="Morowitz M.J."/>
            <person name="Banfield J.F."/>
        </authorList>
    </citation>
    <scope>NUCLEOTIDE SEQUENCE</scope>
</reference>
<gene>
    <name evidence="2" type="ORF">Q604_UNBC05792G0001</name>
</gene>
<evidence type="ECO:0000313" key="2">
    <source>
        <dbReference type="EMBL" id="ETJ40308.1"/>
    </source>
</evidence>
<dbReference type="InterPro" id="IPR041636">
    <property type="entry name" value="RNase_J_C"/>
</dbReference>